<evidence type="ECO:0000256" key="6">
    <source>
        <dbReference type="ARBA" id="ARBA00023033"/>
    </source>
</evidence>
<dbReference type="Gene3D" id="1.10.630.10">
    <property type="entry name" value="Cytochrome P450"/>
    <property type="match status" value="1"/>
</dbReference>
<dbReference type="InterPro" id="IPR036396">
    <property type="entry name" value="Cyt_P450_sf"/>
</dbReference>
<dbReference type="STRING" id="1220188.A0A4S3J2A0"/>
<dbReference type="InterPro" id="IPR001128">
    <property type="entry name" value="Cyt_P450"/>
</dbReference>
<evidence type="ECO:0000256" key="4">
    <source>
        <dbReference type="ARBA" id="ARBA00023002"/>
    </source>
</evidence>
<evidence type="ECO:0008006" key="10">
    <source>
        <dbReference type="Google" id="ProtNLM"/>
    </source>
</evidence>
<dbReference type="Proteomes" id="UP000308092">
    <property type="component" value="Unassembled WGS sequence"/>
</dbReference>
<dbReference type="GO" id="GO:0020037">
    <property type="term" value="F:heme binding"/>
    <property type="evidence" value="ECO:0007669"/>
    <property type="project" value="InterPro"/>
</dbReference>
<evidence type="ECO:0000256" key="3">
    <source>
        <dbReference type="ARBA" id="ARBA00022723"/>
    </source>
</evidence>
<name>A0A4S3J2A0_9EURO</name>
<keyword evidence="4" id="KW-0560">Oxidoreductase</keyword>
<dbReference type="Pfam" id="PF00067">
    <property type="entry name" value="p450"/>
    <property type="match status" value="1"/>
</dbReference>
<dbReference type="InterPro" id="IPR002403">
    <property type="entry name" value="Cyt_P450_E_grp-IV"/>
</dbReference>
<comment type="caution">
    <text evidence="8">The sequence shown here is derived from an EMBL/GenBank/DDBJ whole genome shotgun (WGS) entry which is preliminary data.</text>
</comment>
<keyword evidence="5 7" id="KW-0408">Iron</keyword>
<dbReference type="VEuPathDB" id="FungiDB:EYZ11_011870"/>
<keyword evidence="7" id="KW-0349">Heme</keyword>
<keyword evidence="3 7" id="KW-0479">Metal-binding</keyword>
<dbReference type="GO" id="GO:0016705">
    <property type="term" value="F:oxidoreductase activity, acting on paired donors, with incorporation or reduction of molecular oxygen"/>
    <property type="evidence" value="ECO:0007669"/>
    <property type="project" value="InterPro"/>
</dbReference>
<feature type="binding site" description="axial binding residue" evidence="7">
    <location>
        <position position="446"/>
    </location>
    <ligand>
        <name>heme</name>
        <dbReference type="ChEBI" id="CHEBI:30413"/>
    </ligand>
    <ligandPart>
        <name>Fe</name>
        <dbReference type="ChEBI" id="CHEBI:18248"/>
    </ligandPart>
</feature>
<dbReference type="EMBL" id="SOSA01000788">
    <property type="protein sequence ID" value="THC88682.1"/>
    <property type="molecule type" value="Genomic_DNA"/>
</dbReference>
<evidence type="ECO:0000256" key="1">
    <source>
        <dbReference type="ARBA" id="ARBA00001971"/>
    </source>
</evidence>
<keyword evidence="9" id="KW-1185">Reference proteome</keyword>
<comment type="similarity">
    <text evidence="2">Belongs to the cytochrome P450 family.</text>
</comment>
<evidence type="ECO:0000256" key="7">
    <source>
        <dbReference type="PIRSR" id="PIRSR602403-1"/>
    </source>
</evidence>
<dbReference type="AlphaFoldDB" id="A0A4S3J2A0"/>
<evidence type="ECO:0000313" key="9">
    <source>
        <dbReference type="Proteomes" id="UP000308092"/>
    </source>
</evidence>
<dbReference type="GO" id="GO:0004497">
    <property type="term" value="F:monooxygenase activity"/>
    <property type="evidence" value="ECO:0007669"/>
    <property type="project" value="UniProtKB-KW"/>
</dbReference>
<proteinExistence type="inferred from homology"/>
<dbReference type="GO" id="GO:0005506">
    <property type="term" value="F:iron ion binding"/>
    <property type="evidence" value="ECO:0007669"/>
    <property type="project" value="InterPro"/>
</dbReference>
<sequence>MYNVSRPRIVDRFFGYLLTHGTNLEVRSSRVCETEEDRGSELTTDGHDRDEIIQNPHECFTYGVQHYGQVFRYHGSGNYIVSKQLTERVLTDDTTFSFELGISKTLKLSLLYLLHGGSFHADVDAIATEVAAKHLKSLIPKISPVFQRHAAELVQIHGDSPFDPLPYLQKTVAEAMTIIIFGNELASTFNSDLIVDVAQGMAKATGMFQNQSSWGKTFPTLYSIYMWGGFILSQLVWKSGKEIGSNIWVALSQLSQIPRGKDADNRHITVLSFLAGKLASKDGHISTVSKIWAIILCWAFIFASVHQTVVIMTYVVFELARHPECQESILSDLSRSLNWSPSGPPLALTAETLRHVVCAESFIREVLRMKGETITTVRSPRKDLQLAGYFIPRGALVHPMVYTSNRSPEYIPNPDTFDGMRWTMDRKLATTTGPGHLSFGLGRWACPGRFLAVAEIKMVVLTLLAEAEMELVDGEFALVDKLNIVGTPPRGKIILRRRV</sequence>
<dbReference type="PANTHER" id="PTHR46206">
    <property type="entry name" value="CYTOCHROME P450"/>
    <property type="match status" value="1"/>
</dbReference>
<comment type="cofactor">
    <cofactor evidence="1 7">
        <name>heme</name>
        <dbReference type="ChEBI" id="CHEBI:30413"/>
    </cofactor>
</comment>
<evidence type="ECO:0000256" key="5">
    <source>
        <dbReference type="ARBA" id="ARBA00023004"/>
    </source>
</evidence>
<gene>
    <name evidence="8" type="ORF">EYZ11_011870</name>
</gene>
<dbReference type="PRINTS" id="PR00465">
    <property type="entry name" value="EP450IV"/>
</dbReference>
<dbReference type="SUPFAM" id="SSF48264">
    <property type="entry name" value="Cytochrome P450"/>
    <property type="match status" value="1"/>
</dbReference>
<accession>A0A4S3J2A0</accession>
<dbReference type="GO" id="GO:0019748">
    <property type="term" value="P:secondary metabolic process"/>
    <property type="evidence" value="ECO:0007669"/>
    <property type="project" value="UniProtKB-ARBA"/>
</dbReference>
<dbReference type="PANTHER" id="PTHR46206:SF7">
    <property type="entry name" value="P450, PUTATIVE (EUROFUNG)-RELATED"/>
    <property type="match status" value="1"/>
</dbReference>
<evidence type="ECO:0000256" key="2">
    <source>
        <dbReference type="ARBA" id="ARBA00010617"/>
    </source>
</evidence>
<evidence type="ECO:0000313" key="8">
    <source>
        <dbReference type="EMBL" id="THC88682.1"/>
    </source>
</evidence>
<reference evidence="8 9" key="1">
    <citation type="submission" date="2019-03" db="EMBL/GenBank/DDBJ databases">
        <title>The genome sequence of a newly discovered highly antifungal drug resistant Aspergillus species, Aspergillus tanneri NIH 1004.</title>
        <authorList>
            <person name="Mounaud S."/>
            <person name="Singh I."/>
            <person name="Joardar V."/>
            <person name="Pakala S."/>
            <person name="Pakala S."/>
            <person name="Venepally P."/>
            <person name="Hoover J."/>
            <person name="Nierman W."/>
            <person name="Chung J."/>
            <person name="Losada L."/>
        </authorList>
    </citation>
    <scope>NUCLEOTIDE SEQUENCE [LARGE SCALE GENOMIC DNA]</scope>
    <source>
        <strain evidence="8 9">NIH1004</strain>
    </source>
</reference>
<protein>
    <recommendedName>
        <fullName evidence="10">Cytochrome P450</fullName>
    </recommendedName>
</protein>
<organism evidence="8 9">
    <name type="scientific">Aspergillus tanneri</name>
    <dbReference type="NCBI Taxonomy" id="1220188"/>
    <lineage>
        <taxon>Eukaryota</taxon>
        <taxon>Fungi</taxon>
        <taxon>Dikarya</taxon>
        <taxon>Ascomycota</taxon>
        <taxon>Pezizomycotina</taxon>
        <taxon>Eurotiomycetes</taxon>
        <taxon>Eurotiomycetidae</taxon>
        <taxon>Eurotiales</taxon>
        <taxon>Aspergillaceae</taxon>
        <taxon>Aspergillus</taxon>
        <taxon>Aspergillus subgen. Circumdati</taxon>
    </lineage>
</organism>
<keyword evidence="6" id="KW-0503">Monooxygenase</keyword>